<evidence type="ECO:0000313" key="2">
    <source>
        <dbReference type="Proteomes" id="UP000237819"/>
    </source>
</evidence>
<dbReference type="OrthoDB" id="287810at2"/>
<gene>
    <name evidence="1" type="ORF">C5Y93_26225</name>
</gene>
<comment type="caution">
    <text evidence="1">The sequence shown here is derived from an EMBL/GenBank/DDBJ whole genome shotgun (WGS) entry which is preliminary data.</text>
</comment>
<dbReference type="RefSeq" id="WP_146118731.1">
    <property type="nucleotide sequence ID" value="NZ_PUHZ01000024.1"/>
</dbReference>
<name>A0A2S8GFY9_9BACT</name>
<sequence length="144" mass="15544">MLRHWKTRRYCIGAISGMVCLLVGCGSGRDPNLPETAPVYGVVTLRGETLPEGTVRFTPDDPLGNPASGMIQSDGTFEVSTYSRHDGAVLGKHKVTVVVDPRLDGSQPDPPFSIPKAYRDPKTTPLEVEIVKGNKNEVVLNIDG</sequence>
<reference evidence="1 2" key="1">
    <citation type="submission" date="2018-02" db="EMBL/GenBank/DDBJ databases">
        <title>Comparative genomes isolates from brazilian mangrove.</title>
        <authorList>
            <person name="Araujo J.E."/>
            <person name="Taketani R.G."/>
            <person name="Silva M.C.P."/>
            <person name="Loureco M.V."/>
            <person name="Andreote F.D."/>
        </authorList>
    </citation>
    <scope>NUCLEOTIDE SEQUENCE [LARGE SCALE GENOMIC DNA]</scope>
    <source>
        <strain evidence="1 2">Nap-Phe MGV</strain>
    </source>
</reference>
<proteinExistence type="predicted"/>
<dbReference type="PROSITE" id="PS51257">
    <property type="entry name" value="PROKAR_LIPOPROTEIN"/>
    <property type="match status" value="1"/>
</dbReference>
<organism evidence="1 2">
    <name type="scientific">Blastopirellula marina</name>
    <dbReference type="NCBI Taxonomy" id="124"/>
    <lineage>
        <taxon>Bacteria</taxon>
        <taxon>Pseudomonadati</taxon>
        <taxon>Planctomycetota</taxon>
        <taxon>Planctomycetia</taxon>
        <taxon>Pirellulales</taxon>
        <taxon>Pirellulaceae</taxon>
        <taxon>Blastopirellula</taxon>
    </lineage>
</organism>
<evidence type="ECO:0000313" key="1">
    <source>
        <dbReference type="EMBL" id="PQO43200.1"/>
    </source>
</evidence>
<dbReference type="Proteomes" id="UP000237819">
    <property type="component" value="Unassembled WGS sequence"/>
</dbReference>
<accession>A0A2S8GFY9</accession>
<dbReference type="EMBL" id="PUHZ01000024">
    <property type="protein sequence ID" value="PQO43200.1"/>
    <property type="molecule type" value="Genomic_DNA"/>
</dbReference>
<protein>
    <recommendedName>
        <fullName evidence="3">Carboxypeptidase regulatory-like domain-containing protein</fullName>
    </recommendedName>
</protein>
<dbReference type="AlphaFoldDB" id="A0A2S8GFY9"/>
<evidence type="ECO:0008006" key="3">
    <source>
        <dbReference type="Google" id="ProtNLM"/>
    </source>
</evidence>